<proteinExistence type="predicted"/>
<dbReference type="PATRIC" id="fig|1423775.4.peg.2098"/>
<dbReference type="EMBL" id="AZDZ01000003">
    <property type="protein sequence ID" value="KRK80634.1"/>
    <property type="molecule type" value="Genomic_DNA"/>
</dbReference>
<dbReference type="Pfam" id="PF13349">
    <property type="entry name" value="DUF4097"/>
    <property type="match status" value="1"/>
</dbReference>
<dbReference type="eggNOG" id="COG3595">
    <property type="taxonomic scope" value="Bacteria"/>
</dbReference>
<comment type="caution">
    <text evidence="2">The sequence shown here is derived from an EMBL/GenBank/DDBJ whole genome shotgun (WGS) entry which is preliminary data.</text>
</comment>
<organism evidence="2 3">
    <name type="scientific">Companilactobacillus nodensis DSM 19682 = JCM 14932 = NBRC 107160</name>
    <dbReference type="NCBI Taxonomy" id="1423775"/>
    <lineage>
        <taxon>Bacteria</taxon>
        <taxon>Bacillati</taxon>
        <taxon>Bacillota</taxon>
        <taxon>Bacilli</taxon>
        <taxon>Lactobacillales</taxon>
        <taxon>Lactobacillaceae</taxon>
        <taxon>Companilactobacillus</taxon>
    </lineage>
</organism>
<dbReference type="STRING" id="1423775.FD03_GL002061"/>
<name>A0A0R1KL08_9LACO</name>
<keyword evidence="3" id="KW-1185">Reference proteome</keyword>
<sequence>MNEKIVELVKKQLSEIFEDYPHTPDIHELAEELKSDLIAAAEDKVDEGKSLEDAVKESFAEFGDINDLIDEVMQDDVDDEQPDSEGSHHIDINQSGITIDGGDKLKIDKTGVFINKGKSFRADGDGVSIGEGRIFQADENGMKLGNMTIDGRGINFDQNKNKVRDTFSKFDEQFDHHVDTEVYVETLNLVNEESFAIEDIERLDINYSYAVLRVLPTDGDKIILREYMSRNNPDYFARTKSQDGTVKIAQGRYPKFLHLKVRTQVLIPRKFAGDMRIGNIAGNLHVTGIGGLRTVKATINSGNGYFNNISVENLSVRDQSGKVKLDNVKAEDVLELSAHSGSIKIHNVLGREFEINAHSGAIRGEGLSGSGHIVSHSRTVALSINELTGDLEAESHSGAVKITMLPKDYKFDLQAKSGIVRAPELAVLDHDTLDFKDGRVGNEPIYTVKGKASSGTVKLY</sequence>
<gene>
    <name evidence="2" type="ORF">FD03_GL002061</name>
</gene>
<dbReference type="InterPro" id="IPR025164">
    <property type="entry name" value="Toastrack_DUF4097"/>
</dbReference>
<dbReference type="NCBIfam" id="NF038403">
    <property type="entry name" value="perm_prefix_1"/>
    <property type="match status" value="1"/>
</dbReference>
<accession>A0A0R1KL08</accession>
<dbReference type="AlphaFoldDB" id="A0A0R1KL08"/>
<reference evidence="2 3" key="1">
    <citation type="journal article" date="2015" name="Genome Announc.">
        <title>Expanding the biotechnology potential of lactobacilli through comparative genomics of 213 strains and associated genera.</title>
        <authorList>
            <person name="Sun Z."/>
            <person name="Harris H.M."/>
            <person name="McCann A."/>
            <person name="Guo C."/>
            <person name="Argimon S."/>
            <person name="Zhang W."/>
            <person name="Yang X."/>
            <person name="Jeffery I.B."/>
            <person name="Cooney J.C."/>
            <person name="Kagawa T.F."/>
            <person name="Liu W."/>
            <person name="Song Y."/>
            <person name="Salvetti E."/>
            <person name="Wrobel A."/>
            <person name="Rasinkangas P."/>
            <person name="Parkhill J."/>
            <person name="Rea M.C."/>
            <person name="O'Sullivan O."/>
            <person name="Ritari J."/>
            <person name="Douillard F.P."/>
            <person name="Paul Ross R."/>
            <person name="Yang R."/>
            <person name="Briner A.E."/>
            <person name="Felis G.E."/>
            <person name="de Vos W.M."/>
            <person name="Barrangou R."/>
            <person name="Klaenhammer T.R."/>
            <person name="Caufield P.W."/>
            <person name="Cui Y."/>
            <person name="Zhang H."/>
            <person name="O'Toole P.W."/>
        </authorList>
    </citation>
    <scope>NUCLEOTIDE SEQUENCE [LARGE SCALE GENOMIC DNA]</scope>
    <source>
        <strain evidence="2 3">DSM 19682</strain>
    </source>
</reference>
<evidence type="ECO:0000313" key="3">
    <source>
        <dbReference type="Proteomes" id="UP000051248"/>
    </source>
</evidence>
<dbReference type="RefSeq" id="WP_025024168.1">
    <property type="nucleotide sequence ID" value="NZ_AZDZ01000003.1"/>
</dbReference>
<dbReference type="OrthoDB" id="2240353at2"/>
<evidence type="ECO:0000313" key="2">
    <source>
        <dbReference type="EMBL" id="KRK80634.1"/>
    </source>
</evidence>
<dbReference type="Proteomes" id="UP000051248">
    <property type="component" value="Unassembled WGS sequence"/>
</dbReference>
<protein>
    <recommendedName>
        <fullName evidence="1">DUF4097 domain-containing protein</fullName>
    </recommendedName>
</protein>
<evidence type="ECO:0000259" key="1">
    <source>
        <dbReference type="Pfam" id="PF13349"/>
    </source>
</evidence>
<dbReference type="InterPro" id="IPR047928">
    <property type="entry name" value="Perm_prefix_1"/>
</dbReference>
<feature type="domain" description="DUF4097" evidence="1">
    <location>
        <begin position="200"/>
        <end position="459"/>
    </location>
</feature>